<dbReference type="EMBL" id="SNRY01001537">
    <property type="protein sequence ID" value="KAA6330191.1"/>
    <property type="molecule type" value="Genomic_DNA"/>
</dbReference>
<accession>A0A5J4RB37</accession>
<dbReference type="AlphaFoldDB" id="A0A5J4RB37"/>
<proteinExistence type="predicted"/>
<evidence type="ECO:0000313" key="1">
    <source>
        <dbReference type="EMBL" id="KAA6330191.1"/>
    </source>
</evidence>
<sequence>MTPFLLTKILRFTQYITDYSIDMPKKEEVVEVVELDEMHTYVSSKKTIVGSGLPLIDSEKDLSLLSVEIVPQKRDSSFGKK</sequence>
<organism evidence="1">
    <name type="scientific">termite gut metagenome</name>
    <dbReference type="NCBI Taxonomy" id="433724"/>
    <lineage>
        <taxon>unclassified sequences</taxon>
        <taxon>metagenomes</taxon>
        <taxon>organismal metagenomes</taxon>
    </lineage>
</organism>
<reference evidence="1" key="1">
    <citation type="submission" date="2019-03" db="EMBL/GenBank/DDBJ databases">
        <title>Single cell metagenomics reveals metabolic interactions within the superorganism composed of flagellate Streblomastix strix and complex community of Bacteroidetes bacteria on its surface.</title>
        <authorList>
            <person name="Treitli S.C."/>
            <person name="Kolisko M."/>
            <person name="Husnik F."/>
            <person name="Keeling P."/>
            <person name="Hampl V."/>
        </authorList>
    </citation>
    <scope>NUCLEOTIDE SEQUENCE</scope>
    <source>
        <strain evidence="1">STM</strain>
    </source>
</reference>
<name>A0A5J4RB37_9ZZZZ</name>
<protein>
    <submittedName>
        <fullName evidence="1">Uncharacterized protein</fullName>
    </submittedName>
</protein>
<gene>
    <name evidence="1" type="ORF">EZS27_021081</name>
</gene>
<comment type="caution">
    <text evidence="1">The sequence shown here is derived from an EMBL/GenBank/DDBJ whole genome shotgun (WGS) entry which is preliminary data.</text>
</comment>